<evidence type="ECO:0000256" key="5">
    <source>
        <dbReference type="SAM" id="Phobius"/>
    </source>
</evidence>
<evidence type="ECO:0000256" key="1">
    <source>
        <dbReference type="ARBA" id="ARBA00004167"/>
    </source>
</evidence>
<dbReference type="Pfam" id="PF09320">
    <property type="entry name" value="DUF1977"/>
    <property type="match status" value="1"/>
</dbReference>
<keyword evidence="8" id="KW-1185">Reference proteome</keyword>
<feature type="transmembrane region" description="Helical" evidence="5">
    <location>
        <begin position="191"/>
        <end position="210"/>
    </location>
</feature>
<evidence type="ECO:0000256" key="4">
    <source>
        <dbReference type="ARBA" id="ARBA00023136"/>
    </source>
</evidence>
<comment type="caution">
    <text evidence="7">The sequence shown here is derived from an EMBL/GenBank/DDBJ whole genome shotgun (WGS) entry which is preliminary data.</text>
</comment>
<dbReference type="PANTHER" id="PTHR43908">
    <property type="entry name" value="AT29763P-RELATED"/>
    <property type="match status" value="1"/>
</dbReference>
<gene>
    <name evidence="7" type="ORF">OIU84_018419</name>
</gene>
<dbReference type="InterPro" id="IPR051100">
    <property type="entry name" value="DnaJ_subfamily_B/C"/>
</dbReference>
<name>A0AAD6KW95_9ROSI</name>
<keyword evidence="3 5" id="KW-1133">Transmembrane helix</keyword>
<dbReference type="PANTHER" id="PTHR43908:SF5">
    <property type="entry name" value="CHAPERONE PROTEIN DNAJ 49"/>
    <property type="match status" value="1"/>
</dbReference>
<comment type="subcellular location">
    <subcellularLocation>
        <location evidence="1">Membrane</location>
        <topology evidence="1">Single-pass membrane protein</topology>
    </subcellularLocation>
</comment>
<evidence type="ECO:0000256" key="2">
    <source>
        <dbReference type="ARBA" id="ARBA00022692"/>
    </source>
</evidence>
<sequence length="227" mass="26163">MIRRVWLTSLSITSSIIIIMLGGGEQVRVVLIMMMSLILMRYSGHFFGQAEVFRARHVYRNRGMDGQQRGEQGGGPNLIVLLQILPFLLIILLAYLPFSEPEYSFTKNVPYQFPVSTEKYGVEYFVKSSAFDKNFPPGSPARNSIEDSVIKDYRDMIWRYCNIEIRRRQWNRNMPTPNCDKLRDLGFSMKVSLLPCLLVTGNYVIFTFYFPGSDDWSVPGLMKGFPV</sequence>
<keyword evidence="2 5" id="KW-0812">Transmembrane</keyword>
<dbReference type="EMBL" id="JAPFFJ010000003">
    <property type="protein sequence ID" value="KAJ6430907.1"/>
    <property type="molecule type" value="Genomic_DNA"/>
</dbReference>
<dbReference type="AlphaFoldDB" id="A0AAD6KW95"/>
<evidence type="ECO:0000259" key="6">
    <source>
        <dbReference type="Pfam" id="PF09320"/>
    </source>
</evidence>
<evidence type="ECO:0000256" key="3">
    <source>
        <dbReference type="ARBA" id="ARBA00022989"/>
    </source>
</evidence>
<dbReference type="Proteomes" id="UP001162972">
    <property type="component" value="Chromosome 10"/>
</dbReference>
<feature type="transmembrane region" description="Helical" evidence="5">
    <location>
        <begin position="6"/>
        <end position="22"/>
    </location>
</feature>
<reference evidence="7 8" key="1">
    <citation type="journal article" date="2023" name="Int. J. Mol. Sci.">
        <title>De Novo Assembly and Annotation of 11 Diverse Shrub Willow (Salix) Genomes Reveals Novel Gene Organization in Sex-Linked Regions.</title>
        <authorList>
            <person name="Hyden B."/>
            <person name="Feng K."/>
            <person name="Yates T.B."/>
            <person name="Jawdy S."/>
            <person name="Cereghino C."/>
            <person name="Smart L.B."/>
            <person name="Muchero W."/>
        </authorList>
    </citation>
    <scope>NUCLEOTIDE SEQUENCE [LARGE SCALE GENOMIC DNA]</scope>
    <source>
        <tissue evidence="7">Shoot tip</tissue>
    </source>
</reference>
<protein>
    <recommendedName>
        <fullName evidence="6">DUF1977 domain-containing protein</fullName>
    </recommendedName>
</protein>
<organism evidence="7 8">
    <name type="scientific">Salix udensis</name>
    <dbReference type="NCBI Taxonomy" id="889485"/>
    <lineage>
        <taxon>Eukaryota</taxon>
        <taxon>Viridiplantae</taxon>
        <taxon>Streptophyta</taxon>
        <taxon>Embryophyta</taxon>
        <taxon>Tracheophyta</taxon>
        <taxon>Spermatophyta</taxon>
        <taxon>Magnoliopsida</taxon>
        <taxon>eudicotyledons</taxon>
        <taxon>Gunneridae</taxon>
        <taxon>Pentapetalae</taxon>
        <taxon>rosids</taxon>
        <taxon>fabids</taxon>
        <taxon>Malpighiales</taxon>
        <taxon>Salicaceae</taxon>
        <taxon>Saliceae</taxon>
        <taxon>Salix</taxon>
    </lineage>
</organism>
<dbReference type="GO" id="GO:0005789">
    <property type="term" value="C:endoplasmic reticulum membrane"/>
    <property type="evidence" value="ECO:0007669"/>
    <property type="project" value="TreeGrafter"/>
</dbReference>
<accession>A0AAD6KW95</accession>
<dbReference type="InterPro" id="IPR015399">
    <property type="entry name" value="DUF1977_DnaJ-like"/>
</dbReference>
<dbReference type="GO" id="GO:0071218">
    <property type="term" value="P:cellular response to misfolded protein"/>
    <property type="evidence" value="ECO:0007669"/>
    <property type="project" value="TreeGrafter"/>
</dbReference>
<proteinExistence type="predicted"/>
<dbReference type="GO" id="GO:0030544">
    <property type="term" value="F:Hsp70 protein binding"/>
    <property type="evidence" value="ECO:0007669"/>
    <property type="project" value="TreeGrafter"/>
</dbReference>
<evidence type="ECO:0000313" key="7">
    <source>
        <dbReference type="EMBL" id="KAJ6430907.1"/>
    </source>
</evidence>
<feature type="domain" description="DUF1977" evidence="6">
    <location>
        <begin position="99"/>
        <end position="169"/>
    </location>
</feature>
<keyword evidence="4 5" id="KW-0472">Membrane</keyword>
<feature type="transmembrane region" description="Helical" evidence="5">
    <location>
        <begin position="78"/>
        <end position="98"/>
    </location>
</feature>
<evidence type="ECO:0000313" key="8">
    <source>
        <dbReference type="Proteomes" id="UP001162972"/>
    </source>
</evidence>